<dbReference type="AlphaFoldDB" id="A0AAN9Q3N2"/>
<reference evidence="1 2" key="1">
    <citation type="submission" date="2024-01" db="EMBL/GenBank/DDBJ databases">
        <title>The genomes of 5 underutilized Papilionoideae crops provide insights into root nodulation and disease resistance.</title>
        <authorList>
            <person name="Yuan L."/>
        </authorList>
    </citation>
    <scope>NUCLEOTIDE SEQUENCE [LARGE SCALE GENOMIC DNA]</scope>
    <source>
        <strain evidence="1">LY-2023</strain>
        <tissue evidence="1">Leaf</tissue>
    </source>
</reference>
<accession>A0AAN9Q3N2</accession>
<evidence type="ECO:0000313" key="2">
    <source>
        <dbReference type="Proteomes" id="UP001359559"/>
    </source>
</evidence>
<name>A0AAN9Q3N2_CLITE</name>
<dbReference type="Proteomes" id="UP001359559">
    <property type="component" value="Unassembled WGS sequence"/>
</dbReference>
<proteinExistence type="predicted"/>
<keyword evidence="2" id="KW-1185">Reference proteome</keyword>
<gene>
    <name evidence="1" type="ORF">RJT34_02025</name>
</gene>
<organism evidence="1 2">
    <name type="scientific">Clitoria ternatea</name>
    <name type="common">Butterfly pea</name>
    <dbReference type="NCBI Taxonomy" id="43366"/>
    <lineage>
        <taxon>Eukaryota</taxon>
        <taxon>Viridiplantae</taxon>
        <taxon>Streptophyta</taxon>
        <taxon>Embryophyta</taxon>
        <taxon>Tracheophyta</taxon>
        <taxon>Spermatophyta</taxon>
        <taxon>Magnoliopsida</taxon>
        <taxon>eudicotyledons</taxon>
        <taxon>Gunneridae</taxon>
        <taxon>Pentapetalae</taxon>
        <taxon>rosids</taxon>
        <taxon>fabids</taxon>
        <taxon>Fabales</taxon>
        <taxon>Fabaceae</taxon>
        <taxon>Papilionoideae</taxon>
        <taxon>50 kb inversion clade</taxon>
        <taxon>NPAAA clade</taxon>
        <taxon>indigoferoid/millettioid clade</taxon>
        <taxon>Phaseoleae</taxon>
        <taxon>Clitoria</taxon>
    </lineage>
</organism>
<evidence type="ECO:0000313" key="1">
    <source>
        <dbReference type="EMBL" id="KAK7317628.1"/>
    </source>
</evidence>
<dbReference type="EMBL" id="JAYKXN010000001">
    <property type="protein sequence ID" value="KAK7317628.1"/>
    <property type="molecule type" value="Genomic_DNA"/>
</dbReference>
<comment type="caution">
    <text evidence="1">The sequence shown here is derived from an EMBL/GenBank/DDBJ whole genome shotgun (WGS) entry which is preliminary data.</text>
</comment>
<protein>
    <submittedName>
        <fullName evidence="1">Uncharacterized protein</fullName>
    </submittedName>
</protein>
<sequence length="113" mass="13007">MVLCSKYVNGIEPLYGRIDDDAIVDDGTAFGVFFMLELPLVSFGRDGSWLLSLFFLQAMDEFLSSRLEPKQTKGKTLWSGQNLVEGKRESEVVWTRWREWKRKMEGEGGRPLL</sequence>